<comment type="similarity">
    <text evidence="4">Belongs to the TonB-dependent receptor family.</text>
</comment>
<organism evidence="7 8">
    <name type="scientific">Novosphingobium flavum</name>
    <dbReference type="NCBI Taxonomy" id="1778672"/>
    <lineage>
        <taxon>Bacteria</taxon>
        <taxon>Pseudomonadati</taxon>
        <taxon>Pseudomonadota</taxon>
        <taxon>Alphaproteobacteria</taxon>
        <taxon>Sphingomonadales</taxon>
        <taxon>Sphingomonadaceae</taxon>
        <taxon>Novosphingobium</taxon>
    </lineage>
</organism>
<feature type="domain" description="TonB-dependent receptor plug" evidence="6">
    <location>
        <begin position="78"/>
        <end position="187"/>
    </location>
</feature>
<dbReference type="PANTHER" id="PTHR40980:SF3">
    <property type="entry name" value="TONB-DEPENDENT RECEPTOR-LIKE BETA-BARREL DOMAIN-CONTAINING PROTEIN"/>
    <property type="match status" value="1"/>
</dbReference>
<accession>A0A7X1KN03</accession>
<protein>
    <submittedName>
        <fullName evidence="7">TonB-dependent receptor</fullName>
    </submittedName>
</protein>
<dbReference type="SUPFAM" id="SSF56935">
    <property type="entry name" value="Porins"/>
    <property type="match status" value="1"/>
</dbReference>
<dbReference type="InterPro" id="IPR036942">
    <property type="entry name" value="Beta-barrel_TonB_sf"/>
</dbReference>
<dbReference type="RefSeq" id="WP_185665474.1">
    <property type="nucleotide sequence ID" value="NZ_JACLAW010000015.1"/>
</dbReference>
<evidence type="ECO:0000256" key="2">
    <source>
        <dbReference type="ARBA" id="ARBA00023136"/>
    </source>
</evidence>
<keyword evidence="7" id="KW-0675">Receptor</keyword>
<keyword evidence="4" id="KW-0798">TonB box</keyword>
<evidence type="ECO:0000259" key="6">
    <source>
        <dbReference type="Pfam" id="PF07715"/>
    </source>
</evidence>
<dbReference type="InterPro" id="IPR012910">
    <property type="entry name" value="Plug_dom"/>
</dbReference>
<evidence type="ECO:0000313" key="8">
    <source>
        <dbReference type="Proteomes" id="UP000566813"/>
    </source>
</evidence>
<sequence length="1026" mass="110155">MKASLFTDSASRLGQVSTATIAIALAVGLLAPGVAAAQEAAPPAATAPAEENDAETIIVQGFRASLESAIAAKKISNNIVDVIKADDIASMPDANLAESIQRIPGVSIQRDGGEGRNVTVRGLGGDFVRTTLNGIEAFSATTGSTLGVVAGINRTRGFDFSTFASELFNAITVSKSQSAEMDEGSLAASIDLATAKPFDKPGFRGGLSVQGAYYDNNRSVAPRVAGLLSNTWGDFGVLVSAAYSKRKAQEDGYSDTSQSDYSDALEGFCGTAVDIASQAGSQVVNDAIPFVNPLSALAAGRPNRLPNQCFSGKPSDPVAYAAINQPDVFLPRNPGLGRFQLDQERLGVTAAIQYQPSDDTHITIDGVYSRYKQDRTDYALSLASNNRNVNGASSTFPLFAGRVDSQIMDVHVQPSGQVDYMKLNNVDIKHIQERTKTTTQTYELALHLEQKLGDRLSFDGKVGIAGSDFDQPYTILMSYDGFNKDGYIWDARNDVRRPYINYGYDVTNPANVTFTNAGTGLTPDIRITKARVKNYLKTAAGNFAYELSDQIKLKSGVMYKEYTFRSEQTQRLFANNSAPCTVSSTNVTGTACTNPGAYTAFNFAQFAADFPTLGALSETLTGFGGQLGLPAGSVTSWVVPNVDAFVDKLGLLCNCANKYGDFTLGVNTGALGNNRSVTEKDLGVYGQADFDFDLGGHALRGNVGLRYVRTKVASTGFLSLTTQVTVPNSYTDWLPSANISYEIRNDLILRAAFAKVMARPGLNALNPGGTVNTTFGQQSATIGNPFLAPYRAKNYDLSLEWYPKRGTFYGLAFFYKDVGSTIQSQAASEPFGATGLPLSLLTGLNPAQDANTPYTVTRFRNTSGGYITGLEVNVQQPLEFLPGFLKHLGVAANYTYVKSKVLYYLSAAANAATTRDQFINVSPHSVNATLFYDDDRFSARVSVAYRDAYLTALPFKAEVPDGNYSYATTNVDASMSYKLTSRLKITADALNITNQAADQYSGAVRKSQRVFSTTGRQFFVGASYTF</sequence>
<dbReference type="EMBL" id="JACLAW010000015">
    <property type="protein sequence ID" value="MBC2667181.1"/>
    <property type="molecule type" value="Genomic_DNA"/>
</dbReference>
<proteinExistence type="inferred from homology"/>
<dbReference type="Pfam" id="PF00593">
    <property type="entry name" value="TonB_dep_Rec_b-barrel"/>
    <property type="match status" value="1"/>
</dbReference>
<dbReference type="AlphaFoldDB" id="A0A7X1KN03"/>
<dbReference type="Gene3D" id="2.170.130.10">
    <property type="entry name" value="TonB-dependent receptor, plug domain"/>
    <property type="match status" value="1"/>
</dbReference>
<dbReference type="InterPro" id="IPR037066">
    <property type="entry name" value="Plug_dom_sf"/>
</dbReference>
<dbReference type="Gene3D" id="2.40.170.20">
    <property type="entry name" value="TonB-dependent receptor, beta-barrel domain"/>
    <property type="match status" value="2"/>
</dbReference>
<evidence type="ECO:0000256" key="1">
    <source>
        <dbReference type="ARBA" id="ARBA00004442"/>
    </source>
</evidence>
<keyword evidence="8" id="KW-1185">Reference proteome</keyword>
<comment type="caution">
    <text evidence="7">The sequence shown here is derived from an EMBL/GenBank/DDBJ whole genome shotgun (WGS) entry which is preliminary data.</text>
</comment>
<comment type="subcellular location">
    <subcellularLocation>
        <location evidence="1 4">Cell outer membrane</location>
    </subcellularLocation>
</comment>
<evidence type="ECO:0000259" key="5">
    <source>
        <dbReference type="Pfam" id="PF00593"/>
    </source>
</evidence>
<dbReference type="InterPro" id="IPR000531">
    <property type="entry name" value="Beta-barrel_TonB"/>
</dbReference>
<name>A0A7X1KN03_9SPHN</name>
<feature type="domain" description="TonB-dependent receptor-like beta-barrel" evidence="5">
    <location>
        <begin position="497"/>
        <end position="992"/>
    </location>
</feature>
<keyword evidence="3" id="KW-0998">Cell outer membrane</keyword>
<keyword evidence="2 4" id="KW-0472">Membrane</keyword>
<dbReference type="CDD" id="cd01347">
    <property type="entry name" value="ligand_gated_channel"/>
    <property type="match status" value="1"/>
</dbReference>
<dbReference type="PANTHER" id="PTHR40980">
    <property type="entry name" value="PLUG DOMAIN-CONTAINING PROTEIN"/>
    <property type="match status" value="1"/>
</dbReference>
<dbReference type="Pfam" id="PF07715">
    <property type="entry name" value="Plug"/>
    <property type="match status" value="1"/>
</dbReference>
<evidence type="ECO:0000313" key="7">
    <source>
        <dbReference type="EMBL" id="MBC2667181.1"/>
    </source>
</evidence>
<evidence type="ECO:0000256" key="3">
    <source>
        <dbReference type="ARBA" id="ARBA00023237"/>
    </source>
</evidence>
<dbReference type="NCBIfam" id="TIGR01782">
    <property type="entry name" value="TonB-Xanth-Caul"/>
    <property type="match status" value="1"/>
</dbReference>
<evidence type="ECO:0000256" key="4">
    <source>
        <dbReference type="RuleBase" id="RU003357"/>
    </source>
</evidence>
<reference evidence="7 8" key="1">
    <citation type="submission" date="2020-08" db="EMBL/GenBank/DDBJ databases">
        <title>The genome sequence of type strain Novosphingobium flavum NBRC 111647.</title>
        <authorList>
            <person name="Liu Y."/>
        </authorList>
    </citation>
    <scope>NUCLEOTIDE SEQUENCE [LARGE SCALE GENOMIC DNA]</scope>
    <source>
        <strain evidence="7 8">NBRC 111647</strain>
    </source>
</reference>
<dbReference type="GO" id="GO:0009279">
    <property type="term" value="C:cell outer membrane"/>
    <property type="evidence" value="ECO:0007669"/>
    <property type="project" value="UniProtKB-SubCell"/>
</dbReference>
<gene>
    <name evidence="7" type="ORF">H7F51_16800</name>
</gene>
<dbReference type="InterPro" id="IPR010104">
    <property type="entry name" value="TonB_rcpt_bac"/>
</dbReference>
<dbReference type="Proteomes" id="UP000566813">
    <property type="component" value="Unassembled WGS sequence"/>
</dbReference>